<dbReference type="Proteomes" id="UP001165060">
    <property type="component" value="Unassembled WGS sequence"/>
</dbReference>
<feature type="region of interest" description="Disordered" evidence="4">
    <location>
        <begin position="476"/>
        <end position="495"/>
    </location>
</feature>
<dbReference type="PROSITE" id="PS01359">
    <property type="entry name" value="ZF_PHD_1"/>
    <property type="match status" value="1"/>
</dbReference>
<feature type="region of interest" description="Disordered" evidence="4">
    <location>
        <begin position="337"/>
        <end position="359"/>
    </location>
</feature>
<dbReference type="Gene3D" id="3.30.40.10">
    <property type="entry name" value="Zinc/RING finger domain, C3HC4 (zinc finger)"/>
    <property type="match status" value="1"/>
</dbReference>
<feature type="compositionally biased region" description="Acidic residues" evidence="4">
    <location>
        <begin position="436"/>
        <end position="455"/>
    </location>
</feature>
<keyword evidence="3" id="KW-0862">Zinc</keyword>
<feature type="compositionally biased region" description="Low complexity" evidence="4">
    <location>
        <begin position="425"/>
        <end position="434"/>
    </location>
</feature>
<evidence type="ECO:0000256" key="2">
    <source>
        <dbReference type="ARBA" id="ARBA00022771"/>
    </source>
</evidence>
<dbReference type="InterPro" id="IPR011011">
    <property type="entry name" value="Znf_FYVE_PHD"/>
</dbReference>
<accession>A0ABQ6NAJ0</accession>
<keyword evidence="1" id="KW-0479">Metal-binding</keyword>
<organism evidence="5 6">
    <name type="scientific">Tetraparma gracilis</name>
    <dbReference type="NCBI Taxonomy" id="2962635"/>
    <lineage>
        <taxon>Eukaryota</taxon>
        <taxon>Sar</taxon>
        <taxon>Stramenopiles</taxon>
        <taxon>Ochrophyta</taxon>
        <taxon>Bolidophyceae</taxon>
        <taxon>Parmales</taxon>
        <taxon>Triparmaceae</taxon>
        <taxon>Tetraparma</taxon>
    </lineage>
</organism>
<evidence type="ECO:0000256" key="3">
    <source>
        <dbReference type="ARBA" id="ARBA00022833"/>
    </source>
</evidence>
<dbReference type="SUPFAM" id="SSF57903">
    <property type="entry name" value="FYVE/PHD zinc finger"/>
    <property type="match status" value="1"/>
</dbReference>
<keyword evidence="6" id="KW-1185">Reference proteome</keyword>
<feature type="non-terminal residue" evidence="5">
    <location>
        <position position="589"/>
    </location>
</feature>
<dbReference type="EMBL" id="BRYB01006616">
    <property type="protein sequence ID" value="GMI53289.1"/>
    <property type="molecule type" value="Genomic_DNA"/>
</dbReference>
<reference evidence="5 6" key="1">
    <citation type="journal article" date="2023" name="Commun. Biol.">
        <title>Genome analysis of Parmales, the sister group of diatoms, reveals the evolutionary specialization of diatoms from phago-mixotrophs to photoautotrophs.</title>
        <authorList>
            <person name="Ban H."/>
            <person name="Sato S."/>
            <person name="Yoshikawa S."/>
            <person name="Yamada K."/>
            <person name="Nakamura Y."/>
            <person name="Ichinomiya M."/>
            <person name="Sato N."/>
            <person name="Blanc-Mathieu R."/>
            <person name="Endo H."/>
            <person name="Kuwata A."/>
            <person name="Ogata H."/>
        </authorList>
    </citation>
    <scope>NUCLEOTIDE SEQUENCE [LARGE SCALE GENOMIC DNA]</scope>
</reference>
<evidence type="ECO:0000313" key="5">
    <source>
        <dbReference type="EMBL" id="GMI53289.1"/>
    </source>
</evidence>
<evidence type="ECO:0000313" key="6">
    <source>
        <dbReference type="Proteomes" id="UP001165060"/>
    </source>
</evidence>
<feature type="region of interest" description="Disordered" evidence="4">
    <location>
        <begin position="425"/>
        <end position="465"/>
    </location>
</feature>
<dbReference type="InterPro" id="IPR013083">
    <property type="entry name" value="Znf_RING/FYVE/PHD"/>
</dbReference>
<evidence type="ECO:0000256" key="4">
    <source>
        <dbReference type="SAM" id="MobiDB-lite"/>
    </source>
</evidence>
<proteinExistence type="predicted"/>
<name>A0ABQ6NAJ0_9STRA</name>
<comment type="caution">
    <text evidence="5">The sequence shown here is derived from an EMBL/GenBank/DDBJ whole genome shotgun (WGS) entry which is preliminary data.</text>
</comment>
<protein>
    <submittedName>
        <fullName evidence="5">Uncharacterized protein</fullName>
    </submittedName>
</protein>
<dbReference type="InterPro" id="IPR019786">
    <property type="entry name" value="Zinc_finger_PHD-type_CS"/>
</dbReference>
<gene>
    <name evidence="5" type="ORF">TeGR_g15184</name>
</gene>
<evidence type="ECO:0000256" key="1">
    <source>
        <dbReference type="ARBA" id="ARBA00022723"/>
    </source>
</evidence>
<keyword evidence="2" id="KW-0863">Zinc-finger</keyword>
<sequence>MRHGLEGDVGEDGFVDYCVACGPAYESPSGSDSDSDGDGEAAKVVGANAEVRGSEMVCCGTCPRAFHCRCIYEPERRAGGGNAREDVYVIPLGEDEEYKCAVCVSGEASAAAKVLSDAAAAAAKAAAKEDKARAKAAAKGGGKKEAAASREGAKRPRTLTSFFAAGGAKKPSFGKAKTQATLFQKTEAVQPPGRGGMHALEQVKRDPDFVACCQFLMLSERELHLRFKTTSGTDYFPLQDLEVGLSCFEEEELPDEALGDGDSDDEWDALSDANVLRGRTKLNEVMDRLLATASARSQRKPEQHVAPEMQERMGGGWWPEARSRMVLYAAVAEAGRSEERLREEEEREEERGAQLKARGTLDRIRRTNFNLAGGAQVFRELAEQAEKESPEIKEQLDAARAVFKPNSAREAKDIVAALLSGPEEASLASSAPLATADDETASMDVDDDDDPDEADPAPVSQSTADKQRDFILSLAEPAPPSTTTAGSSAPPPDGPVRVLSAPYLDLLTPRDLAFLYKTVTADFPSQDSVSSFTTHYAVASAHFPPSTYERLLSPTFTFKSLFPRERVLLLKALCDMLLLTDKKIQQEIK</sequence>